<comment type="caution">
    <text evidence="1">The sequence shown here is derived from an EMBL/GenBank/DDBJ whole genome shotgun (WGS) entry which is preliminary data.</text>
</comment>
<evidence type="ECO:0000313" key="1">
    <source>
        <dbReference type="EMBL" id="RKQ37115.1"/>
    </source>
</evidence>
<name>A0A495ADX0_9MICC</name>
<reference evidence="1 2" key="1">
    <citation type="submission" date="2018-10" db="EMBL/GenBank/DDBJ databases">
        <title>Kocuria tytouropygialis sp. nov., isolated from the uropygial gland of an American barn owl (Tyto furcata).</title>
        <authorList>
            <person name="Braun M.S."/>
            <person name="Wang E."/>
            <person name="Zimmermann S."/>
            <person name="Wagner H."/>
            <person name="Wink M."/>
        </authorList>
    </citation>
    <scope>NUCLEOTIDE SEQUENCE [LARGE SCALE GENOMIC DNA]</scope>
    <source>
        <strain evidence="1 2">442</strain>
    </source>
</reference>
<accession>A0A495ADX0</accession>
<dbReference type="EMBL" id="PNJG02000001">
    <property type="protein sequence ID" value="RKQ37115.1"/>
    <property type="molecule type" value="Genomic_DNA"/>
</dbReference>
<dbReference type="Proteomes" id="UP000249516">
    <property type="component" value="Unassembled WGS sequence"/>
</dbReference>
<dbReference type="SUPFAM" id="SSF53756">
    <property type="entry name" value="UDP-Glycosyltransferase/glycogen phosphorylase"/>
    <property type="match status" value="1"/>
</dbReference>
<protein>
    <submittedName>
        <fullName evidence="1">Glycosyltransferase family 1 protein</fullName>
    </submittedName>
</protein>
<proteinExistence type="predicted"/>
<dbReference type="OrthoDB" id="3287135at2"/>
<keyword evidence="1" id="KW-0808">Transferase</keyword>
<gene>
    <name evidence="1" type="ORF">C1C97_000740</name>
</gene>
<keyword evidence="2" id="KW-1185">Reference proteome</keyword>
<organism evidence="1 2">
    <name type="scientific">Kocuria tytonis</name>
    <dbReference type="NCBI Taxonomy" id="2054280"/>
    <lineage>
        <taxon>Bacteria</taxon>
        <taxon>Bacillati</taxon>
        <taxon>Actinomycetota</taxon>
        <taxon>Actinomycetes</taxon>
        <taxon>Micrococcales</taxon>
        <taxon>Micrococcaceae</taxon>
        <taxon>Kocuria</taxon>
    </lineage>
</organism>
<dbReference type="GO" id="GO:0016740">
    <property type="term" value="F:transferase activity"/>
    <property type="evidence" value="ECO:0007669"/>
    <property type="project" value="UniProtKB-KW"/>
</dbReference>
<evidence type="ECO:0000313" key="2">
    <source>
        <dbReference type="Proteomes" id="UP000249516"/>
    </source>
</evidence>
<sequence>MSHYRRRFHRVRVASLPRGHAYVAHLSDPDGPETVERLPDPAPAHAVPGAPWWPLVMLDERWIREHADSFDLYHLHFGFDQTPPATLRRIVDTLHELGKPFVYTVHDLRNPHQVDPAAQDAALDVLIPAADELITLTRGAAHEIRRRWGRTPTVIPHPHVVPLDQWVPHAPAGEVPVVGLNFKSMRANMDPLPVARVLLAAAARGEIELVLDVHTDVLTPGTRHHDAGVAELMRTARETDRVRVNVHEIYTDQQLWEQLRGLDLSVLAYRSGTHSGWLELCHDLGTRVLAPSVGFYHEQHPGVLRFDWDASGQPCAGQVEAALAELRGREPWQASADDRAAQRRRIAASHAEVYRRALAVRASREGDAA</sequence>
<dbReference type="AlphaFoldDB" id="A0A495ADX0"/>
<dbReference type="Gene3D" id="3.40.50.2000">
    <property type="entry name" value="Glycogen Phosphorylase B"/>
    <property type="match status" value="1"/>
</dbReference>